<name>A0A1S9RYR7_PENBI</name>
<dbReference type="Gene3D" id="3.40.50.1820">
    <property type="entry name" value="alpha/beta hydrolase"/>
    <property type="match status" value="1"/>
</dbReference>
<sequence>MTFNREARLELGKPDGKFEKRFKGSTADTSITRQLLSEREPYIILDEEFNVPKLRARELSYMSAVAQSVNPNPNVIEVDRRVTVRDGSSINVRLHSPRNPPAGGSPIFVMLHSGGYCIGGLNNRLQDCRMFVDKWGFVVVNIDYRLAPEHPFPTAVHDVFDVVKWIAVNYEKIGANPSAGFIVGGNSTGATLGAIIALLARDEGLSPPLTGQILSIPTVVDPSAVPKQYEDEYLSREQNADAPYYLHQINTIFKAAYNANPNSYLSSPLLHPHGHGNLPPAHIQICGLDPARDDGFIYDRVLREGGVRTRVDVYPGLPHAFWAFLPQLEATRTYEEDLVKGIDWLLGRGEERR</sequence>
<protein>
    <submittedName>
        <fullName evidence="3">Putative lipase/esterase</fullName>
    </submittedName>
</protein>
<comment type="caution">
    <text evidence="3">The sequence shown here is derived from an EMBL/GenBank/DDBJ whole genome shotgun (WGS) entry which is preliminary data.</text>
</comment>
<dbReference type="EMBL" id="LJBN01000057">
    <property type="protein sequence ID" value="OOQ90645.1"/>
    <property type="molecule type" value="Genomic_DNA"/>
</dbReference>
<dbReference type="GO" id="GO:0017000">
    <property type="term" value="P:antibiotic biosynthetic process"/>
    <property type="evidence" value="ECO:0007669"/>
    <property type="project" value="UniProtKB-ARBA"/>
</dbReference>
<evidence type="ECO:0000259" key="2">
    <source>
        <dbReference type="Pfam" id="PF07859"/>
    </source>
</evidence>
<dbReference type="PANTHER" id="PTHR48081">
    <property type="entry name" value="AB HYDROLASE SUPERFAMILY PROTEIN C4A8.06C"/>
    <property type="match status" value="1"/>
</dbReference>
<dbReference type="InterPro" id="IPR013094">
    <property type="entry name" value="AB_hydrolase_3"/>
</dbReference>
<feature type="domain" description="Alpha/beta hydrolase fold-3" evidence="2">
    <location>
        <begin position="109"/>
        <end position="322"/>
    </location>
</feature>
<keyword evidence="1" id="KW-0378">Hydrolase</keyword>
<dbReference type="Pfam" id="PF07859">
    <property type="entry name" value="Abhydrolase_3"/>
    <property type="match status" value="1"/>
</dbReference>
<dbReference type="GO" id="GO:0072330">
    <property type="term" value="P:monocarboxylic acid biosynthetic process"/>
    <property type="evidence" value="ECO:0007669"/>
    <property type="project" value="UniProtKB-ARBA"/>
</dbReference>
<dbReference type="InterPro" id="IPR029058">
    <property type="entry name" value="AB_hydrolase_fold"/>
</dbReference>
<evidence type="ECO:0000313" key="3">
    <source>
        <dbReference type="EMBL" id="OOQ90645.1"/>
    </source>
</evidence>
<dbReference type="PANTHER" id="PTHR48081:SF8">
    <property type="entry name" value="ALPHA_BETA HYDROLASE FOLD-3 DOMAIN-CONTAINING PROTEIN-RELATED"/>
    <property type="match status" value="1"/>
</dbReference>
<proteinExistence type="predicted"/>
<dbReference type="GO" id="GO:0016787">
    <property type="term" value="F:hydrolase activity"/>
    <property type="evidence" value="ECO:0007669"/>
    <property type="project" value="UniProtKB-KW"/>
</dbReference>
<accession>A0A1S9RYR7</accession>
<dbReference type="SUPFAM" id="SSF53474">
    <property type="entry name" value="alpha/beta-Hydrolases"/>
    <property type="match status" value="1"/>
</dbReference>
<dbReference type="InterPro" id="IPR050300">
    <property type="entry name" value="GDXG_lipolytic_enzyme"/>
</dbReference>
<gene>
    <name evidence="3" type="ORF">PEBR_04003</name>
</gene>
<organism evidence="3 4">
    <name type="scientific">Penicillium brasilianum</name>
    <dbReference type="NCBI Taxonomy" id="104259"/>
    <lineage>
        <taxon>Eukaryota</taxon>
        <taxon>Fungi</taxon>
        <taxon>Dikarya</taxon>
        <taxon>Ascomycota</taxon>
        <taxon>Pezizomycotina</taxon>
        <taxon>Eurotiomycetes</taxon>
        <taxon>Eurotiomycetidae</taxon>
        <taxon>Eurotiales</taxon>
        <taxon>Aspergillaceae</taxon>
        <taxon>Penicillium</taxon>
    </lineage>
</organism>
<evidence type="ECO:0000313" key="4">
    <source>
        <dbReference type="Proteomes" id="UP000190744"/>
    </source>
</evidence>
<dbReference type="AlphaFoldDB" id="A0A1S9RYR7"/>
<reference evidence="4" key="1">
    <citation type="submission" date="2015-09" db="EMBL/GenBank/DDBJ databases">
        <authorList>
            <person name="Fill T.P."/>
            <person name="Baretta J.F."/>
            <person name="de Almeida L.G."/>
            <person name="Rocha M."/>
            <person name="de Souza D.H."/>
            <person name="Malavazi I."/>
            <person name="Cerdeira L.T."/>
            <person name="Hong H."/>
            <person name="Samborskyy M."/>
            <person name="de Vasconcelos A.T."/>
            <person name="Leadlay P."/>
            <person name="Rodrigues-Filho E."/>
        </authorList>
    </citation>
    <scope>NUCLEOTIDE SEQUENCE [LARGE SCALE GENOMIC DNA]</scope>
    <source>
        <strain evidence="4">LaBioMMi 136</strain>
    </source>
</reference>
<dbReference type="Proteomes" id="UP000190744">
    <property type="component" value="Unassembled WGS sequence"/>
</dbReference>
<evidence type="ECO:0000256" key="1">
    <source>
        <dbReference type="ARBA" id="ARBA00022801"/>
    </source>
</evidence>